<dbReference type="InterPro" id="IPR021731">
    <property type="entry name" value="AMIN_dom"/>
</dbReference>
<dbReference type="Gene3D" id="2.60.40.3500">
    <property type="match status" value="1"/>
</dbReference>
<evidence type="ECO:0000256" key="2">
    <source>
        <dbReference type="SAM" id="SignalP"/>
    </source>
</evidence>
<accession>A0ABZ0I7N5</accession>
<gene>
    <name evidence="4" type="ORF">R0135_07845</name>
</gene>
<evidence type="ECO:0000313" key="4">
    <source>
        <dbReference type="EMBL" id="WOJ95073.1"/>
    </source>
</evidence>
<dbReference type="RefSeq" id="WP_407349706.1">
    <property type="nucleotide sequence ID" value="NZ_CP136864.1"/>
</dbReference>
<dbReference type="InterPro" id="IPR010727">
    <property type="entry name" value="DUF1302"/>
</dbReference>
<evidence type="ECO:0000313" key="5">
    <source>
        <dbReference type="Proteomes" id="UP001626537"/>
    </source>
</evidence>
<protein>
    <submittedName>
        <fullName evidence="4">AMIN domain-containing protein</fullName>
    </submittedName>
</protein>
<feature type="signal peptide" evidence="2">
    <location>
        <begin position="1"/>
        <end position="34"/>
    </location>
</feature>
<name>A0ABZ0I7N5_9GAMM</name>
<feature type="region of interest" description="Disordered" evidence="1">
    <location>
        <begin position="196"/>
        <end position="231"/>
    </location>
</feature>
<dbReference type="Proteomes" id="UP001626537">
    <property type="component" value="Chromosome"/>
</dbReference>
<keyword evidence="2" id="KW-0732">Signal</keyword>
<reference evidence="4 5" key="1">
    <citation type="submission" date="2023-10" db="EMBL/GenBank/DDBJ databases">
        <title>Two novel species belonging to the OM43/NOR5 clade.</title>
        <authorList>
            <person name="Park M."/>
        </authorList>
    </citation>
    <scope>NUCLEOTIDE SEQUENCE [LARGE SCALE GENOMIC DNA]</scope>
    <source>
        <strain evidence="4 5">IMCC43200</strain>
    </source>
</reference>
<dbReference type="Pfam" id="PF11741">
    <property type="entry name" value="AMIN"/>
    <property type="match status" value="1"/>
</dbReference>
<feature type="domain" description="AMIN" evidence="3">
    <location>
        <begin position="48"/>
        <end position="143"/>
    </location>
</feature>
<sequence length="644" mass="70354">MTKRTLNQGLTSALVAFAALAALLLLGAAQPALAQSKSVTGLRLGVSPERTRVVVDLSAATEYRFFRLSNPERLVLDLSDTGFSAESLPDNFKGSPILGIDHSPRAAEDLRIVVNLASGNYQTRHFSLTPNQEAGRGHRLVVDIWAESDLSAEVAKAAVSVQPVEAVEPQKATAPIEPAAAEETVVAVAAAPLPKTQNSMSVVPSDPDPDPEPVASSATSTAAPPRRKPKTGTLVDFSGTWQHEWAFATEPSESQKFESIVQPRWDVRFANGVDLTAILRVRLDGVGDLGPTDRRPPNYSDISAPWFNSGEAEVSLRELFVDFQLGNTDWRLGKQQVVWGQADGIKVLDVVNPQSFREFILDDFDDSRIPLWTANVTVPVGDAASLQLLWIPDTTYHELAELDTPFGFSSPRIIPQVPITGLLEADKPDNIFSDSDAGFALSGFVAGWDLSLNYLYRYLDAPVLPVRVRGPMSLLLEPEYQRSHLLGGAFSNAFGDVTLRGELAYNSDTFQPTNTLANEAVAESGEFSALIGVDWALSMDALISAQIFNSYLFDHVDSMGRDESEQTLTLLYQQDFANATWRFRGIGIHSINDSDTQLQLKLSYWLASELQLWLGADTFSGNRQGLFGQFGDNDRVLVGFEYGF</sequence>
<feature type="chain" id="PRO_5045545065" evidence="2">
    <location>
        <begin position="35"/>
        <end position="644"/>
    </location>
</feature>
<proteinExistence type="predicted"/>
<feature type="compositionally biased region" description="Low complexity" evidence="1">
    <location>
        <begin position="213"/>
        <end position="223"/>
    </location>
</feature>
<dbReference type="EMBL" id="CP136864">
    <property type="protein sequence ID" value="WOJ95073.1"/>
    <property type="molecule type" value="Genomic_DNA"/>
</dbReference>
<evidence type="ECO:0000256" key="1">
    <source>
        <dbReference type="SAM" id="MobiDB-lite"/>
    </source>
</evidence>
<dbReference type="Pfam" id="PF06980">
    <property type="entry name" value="DUF1302"/>
    <property type="match status" value="1"/>
</dbReference>
<dbReference type="SUPFAM" id="SSF56935">
    <property type="entry name" value="Porins"/>
    <property type="match status" value="1"/>
</dbReference>
<organism evidence="4 5">
    <name type="scientific">Congregibacter variabilis</name>
    <dbReference type="NCBI Taxonomy" id="3081200"/>
    <lineage>
        <taxon>Bacteria</taxon>
        <taxon>Pseudomonadati</taxon>
        <taxon>Pseudomonadota</taxon>
        <taxon>Gammaproteobacteria</taxon>
        <taxon>Cellvibrionales</taxon>
        <taxon>Halieaceae</taxon>
        <taxon>Congregibacter</taxon>
    </lineage>
</organism>
<keyword evidence="5" id="KW-1185">Reference proteome</keyword>
<evidence type="ECO:0000259" key="3">
    <source>
        <dbReference type="Pfam" id="PF11741"/>
    </source>
</evidence>